<gene>
    <name evidence="6" type="ORF">MNOR_LOCUS5637</name>
</gene>
<dbReference type="Gene3D" id="2.10.25.10">
    <property type="entry name" value="Laminin"/>
    <property type="match status" value="1"/>
</dbReference>
<dbReference type="PROSITE" id="PS50025">
    <property type="entry name" value="LAM_G_DOMAIN"/>
    <property type="match status" value="1"/>
</dbReference>
<dbReference type="Proteomes" id="UP001497623">
    <property type="component" value="Unassembled WGS sequence"/>
</dbReference>
<dbReference type="InterPro" id="IPR051022">
    <property type="entry name" value="Notch_Cell-Fate_Det"/>
</dbReference>
<organism evidence="6 7">
    <name type="scientific">Meganyctiphanes norvegica</name>
    <name type="common">Northern krill</name>
    <name type="synonym">Thysanopoda norvegica</name>
    <dbReference type="NCBI Taxonomy" id="48144"/>
    <lineage>
        <taxon>Eukaryota</taxon>
        <taxon>Metazoa</taxon>
        <taxon>Ecdysozoa</taxon>
        <taxon>Arthropoda</taxon>
        <taxon>Crustacea</taxon>
        <taxon>Multicrustacea</taxon>
        <taxon>Malacostraca</taxon>
        <taxon>Eumalacostraca</taxon>
        <taxon>Eucarida</taxon>
        <taxon>Euphausiacea</taxon>
        <taxon>Euphausiidae</taxon>
        <taxon>Meganyctiphanes</taxon>
    </lineage>
</organism>
<evidence type="ECO:0000259" key="5">
    <source>
        <dbReference type="PROSITE" id="PS50025"/>
    </source>
</evidence>
<accession>A0AAV2PWU9</accession>
<dbReference type="SUPFAM" id="SSF49899">
    <property type="entry name" value="Concanavalin A-like lectins/glucanases"/>
    <property type="match status" value="1"/>
</dbReference>
<dbReference type="CDD" id="cd00110">
    <property type="entry name" value="LamG"/>
    <property type="match status" value="1"/>
</dbReference>
<proteinExistence type="predicted"/>
<dbReference type="InterPro" id="IPR001791">
    <property type="entry name" value="Laminin_G"/>
</dbReference>
<dbReference type="PROSITE" id="PS00022">
    <property type="entry name" value="EGF_1"/>
    <property type="match status" value="1"/>
</dbReference>
<evidence type="ECO:0000256" key="3">
    <source>
        <dbReference type="ARBA" id="ARBA00023157"/>
    </source>
</evidence>
<sequence length="349" mass="39682">LEEGLYDLYISVTDGKFSTSTQVHVKITVVSDDLVKNAIIIQLAGATPREFLKTYKSRFIFAMEFFFSVKPNDIVIAGLQKANQRFRRNLKKLALEKSNTKLPDIELLFAVKRSDSSYLPRKVVREKLEMEIDKLQKVIGLKVITIVTDSCTSDTCENGECEEKIMLDDEQEVILFGNTSFVSHHYHHDFQCKCPQCFSGARCDIKVTKCAECKCASFQICITDTFGHGYYCQCPEGTAGPKCDLRLFECLPPLCYTPVSQLTFKGKSYAQYSLYDSMEKHFSFSVWFRTLFQSGTIFYTPGQIDYSILKIKDGSVEFMWELGSGEGKVVITTLKVNDGNWHHLIFGTL</sequence>
<dbReference type="Gene3D" id="2.60.120.200">
    <property type="match status" value="1"/>
</dbReference>
<keyword evidence="2" id="KW-0677">Repeat</keyword>
<dbReference type="EMBL" id="CAXKWB010002208">
    <property type="protein sequence ID" value="CAL4066390.1"/>
    <property type="molecule type" value="Genomic_DNA"/>
</dbReference>
<keyword evidence="3" id="KW-1015">Disulfide bond</keyword>
<evidence type="ECO:0000256" key="2">
    <source>
        <dbReference type="ARBA" id="ARBA00022737"/>
    </source>
</evidence>
<reference evidence="6 7" key="1">
    <citation type="submission" date="2024-05" db="EMBL/GenBank/DDBJ databases">
        <authorList>
            <person name="Wallberg A."/>
        </authorList>
    </citation>
    <scope>NUCLEOTIDE SEQUENCE [LARGE SCALE GENOMIC DNA]</scope>
</reference>
<dbReference type="Pfam" id="PF02210">
    <property type="entry name" value="Laminin_G_2"/>
    <property type="match status" value="1"/>
</dbReference>
<feature type="non-terminal residue" evidence="6">
    <location>
        <position position="1"/>
    </location>
</feature>
<keyword evidence="7" id="KW-1185">Reference proteome</keyword>
<dbReference type="PANTHER" id="PTHR24049">
    <property type="entry name" value="CRUMBS FAMILY MEMBER"/>
    <property type="match status" value="1"/>
</dbReference>
<keyword evidence="1" id="KW-0245">EGF-like domain</keyword>
<comment type="caution">
    <text evidence="4">Lacks conserved residue(s) required for the propagation of feature annotation.</text>
</comment>
<evidence type="ECO:0000256" key="4">
    <source>
        <dbReference type="PROSITE-ProRule" id="PRU00122"/>
    </source>
</evidence>
<feature type="non-terminal residue" evidence="6">
    <location>
        <position position="349"/>
    </location>
</feature>
<evidence type="ECO:0000313" key="6">
    <source>
        <dbReference type="EMBL" id="CAL4066390.1"/>
    </source>
</evidence>
<dbReference type="InterPro" id="IPR000742">
    <property type="entry name" value="EGF"/>
</dbReference>
<dbReference type="InterPro" id="IPR013320">
    <property type="entry name" value="ConA-like_dom_sf"/>
</dbReference>
<name>A0AAV2PWU9_MEGNR</name>
<dbReference type="AlphaFoldDB" id="A0AAV2PWU9"/>
<evidence type="ECO:0000313" key="7">
    <source>
        <dbReference type="Proteomes" id="UP001497623"/>
    </source>
</evidence>
<comment type="caution">
    <text evidence="6">The sequence shown here is derived from an EMBL/GenBank/DDBJ whole genome shotgun (WGS) entry which is preliminary data.</text>
</comment>
<feature type="domain" description="Laminin G" evidence="5">
    <location>
        <begin position="259"/>
        <end position="349"/>
    </location>
</feature>
<protein>
    <recommendedName>
        <fullName evidence="5">Laminin G domain-containing protein</fullName>
    </recommendedName>
</protein>
<evidence type="ECO:0000256" key="1">
    <source>
        <dbReference type="ARBA" id="ARBA00022536"/>
    </source>
</evidence>
<dbReference type="SMART" id="SM00181">
    <property type="entry name" value="EGF"/>
    <property type="match status" value="2"/>
</dbReference>